<evidence type="ECO:0000313" key="2">
    <source>
        <dbReference type="EMBL" id="KDB23271.1"/>
    </source>
</evidence>
<reference evidence="2 3" key="1">
    <citation type="submission" date="2014-02" db="EMBL/GenBank/DDBJ databases">
        <title>The Genome Sequence of Trichophyton interdigitale MR816.</title>
        <authorList>
            <consortium name="The Broad Institute Genomics Platform"/>
            <person name="Cuomo C.A."/>
            <person name="White T.C."/>
            <person name="Graser Y."/>
            <person name="Martinez-Rossi N."/>
            <person name="Heitman J."/>
            <person name="Young S.K."/>
            <person name="Zeng Q."/>
            <person name="Gargeya S."/>
            <person name="Abouelleil A."/>
            <person name="Alvarado L."/>
            <person name="Chapman S.B."/>
            <person name="Gainer-Dewar J."/>
            <person name="Goldberg J."/>
            <person name="Griggs A."/>
            <person name="Gujja S."/>
            <person name="Hansen M."/>
            <person name="Howarth C."/>
            <person name="Imamovic A."/>
            <person name="Larimer J."/>
            <person name="Martinez D."/>
            <person name="Murphy C."/>
            <person name="Pearson M.D."/>
            <person name="Persinoti G."/>
            <person name="Poon T."/>
            <person name="Priest M."/>
            <person name="Roberts A.D."/>
            <person name="Saif S."/>
            <person name="Shea T.D."/>
            <person name="Sykes S.N."/>
            <person name="Wortman J."/>
            <person name="Nusbaum C."/>
            <person name="Birren B."/>
        </authorList>
    </citation>
    <scope>NUCLEOTIDE SEQUENCE [LARGE SCALE GENOMIC DNA]</scope>
    <source>
        <strain evidence="2 3">MR816</strain>
    </source>
</reference>
<evidence type="ECO:0000256" key="1">
    <source>
        <dbReference type="SAM" id="MobiDB-lite"/>
    </source>
</evidence>
<sequence length="71" mass="7994">MGSREMTLKMTLTRPDLRSSELTSSPKSSMTAEEDPLKLADLPVDEKAPVWEKPEKTSMKSVWRKITGKSN</sequence>
<feature type="compositionally biased region" description="Basic and acidic residues" evidence="1">
    <location>
        <begin position="44"/>
        <end position="58"/>
    </location>
</feature>
<feature type="region of interest" description="Disordered" evidence="1">
    <location>
        <begin position="1"/>
        <end position="71"/>
    </location>
</feature>
<dbReference type="EMBL" id="AOKY01000311">
    <property type="protein sequence ID" value="KDB23271.1"/>
    <property type="molecule type" value="Genomic_DNA"/>
</dbReference>
<organism evidence="2 3">
    <name type="scientific">Trichophyton interdigitale (strain MR816)</name>
    <dbReference type="NCBI Taxonomy" id="1215338"/>
    <lineage>
        <taxon>Eukaryota</taxon>
        <taxon>Fungi</taxon>
        <taxon>Dikarya</taxon>
        <taxon>Ascomycota</taxon>
        <taxon>Pezizomycotina</taxon>
        <taxon>Eurotiomycetes</taxon>
        <taxon>Eurotiomycetidae</taxon>
        <taxon>Onygenales</taxon>
        <taxon>Arthrodermataceae</taxon>
        <taxon>Trichophyton</taxon>
    </lineage>
</organism>
<name>A0A059J5X5_TRIIM</name>
<gene>
    <name evidence="2" type="ORF">H109_04792</name>
</gene>
<dbReference type="HOGENOM" id="CLU_2741853_0_0_1"/>
<feature type="compositionally biased region" description="Basic residues" evidence="1">
    <location>
        <begin position="62"/>
        <end position="71"/>
    </location>
</feature>
<dbReference type="OrthoDB" id="5380370at2759"/>
<protein>
    <submittedName>
        <fullName evidence="2">Uncharacterized protein</fullName>
    </submittedName>
</protein>
<keyword evidence="3" id="KW-1185">Reference proteome</keyword>
<proteinExistence type="predicted"/>
<dbReference type="Proteomes" id="UP000024533">
    <property type="component" value="Unassembled WGS sequence"/>
</dbReference>
<evidence type="ECO:0000313" key="3">
    <source>
        <dbReference type="Proteomes" id="UP000024533"/>
    </source>
</evidence>
<comment type="caution">
    <text evidence="2">The sequence shown here is derived from an EMBL/GenBank/DDBJ whole genome shotgun (WGS) entry which is preliminary data.</text>
</comment>
<accession>A0A059J5X5</accession>
<dbReference type="AlphaFoldDB" id="A0A059J5X5"/>
<feature type="compositionally biased region" description="Polar residues" evidence="1">
    <location>
        <begin position="20"/>
        <end position="31"/>
    </location>
</feature>